<dbReference type="Pfam" id="PF14285">
    <property type="entry name" value="DUF4367"/>
    <property type="match status" value="1"/>
</dbReference>
<dbReference type="AlphaFoldDB" id="A0A1M4WQY8"/>
<dbReference type="STRING" id="1122155.SAMN02745158_01676"/>
<evidence type="ECO:0000313" key="4">
    <source>
        <dbReference type="Proteomes" id="UP000184245"/>
    </source>
</evidence>
<proteinExistence type="predicted"/>
<keyword evidence="1" id="KW-0812">Transmembrane</keyword>
<keyword evidence="1" id="KW-1133">Transmembrane helix</keyword>
<dbReference type="InterPro" id="IPR025377">
    <property type="entry name" value="DUF4367"/>
</dbReference>
<dbReference type="Proteomes" id="UP000184245">
    <property type="component" value="Unassembled WGS sequence"/>
</dbReference>
<accession>A0A1M4WQY8</accession>
<feature type="domain" description="DUF4367" evidence="2">
    <location>
        <begin position="104"/>
        <end position="203"/>
    </location>
</feature>
<feature type="transmembrane region" description="Helical" evidence="1">
    <location>
        <begin position="48"/>
        <end position="71"/>
    </location>
</feature>
<keyword evidence="4" id="KW-1185">Reference proteome</keyword>
<reference evidence="3 4" key="1">
    <citation type="submission" date="2016-11" db="EMBL/GenBank/DDBJ databases">
        <authorList>
            <person name="Jaros S."/>
            <person name="Januszkiewicz K."/>
            <person name="Wedrychowicz H."/>
        </authorList>
    </citation>
    <scope>NUCLEOTIDE SEQUENCE [LARGE SCALE GENOMIC DNA]</scope>
    <source>
        <strain evidence="3 4">DSM 17459</strain>
    </source>
</reference>
<evidence type="ECO:0000313" key="3">
    <source>
        <dbReference type="EMBL" id="SHE83639.1"/>
    </source>
</evidence>
<name>A0A1M4WQY8_9CLOT</name>
<keyword evidence="1" id="KW-0472">Membrane</keyword>
<dbReference type="EMBL" id="FQVI01000007">
    <property type="protein sequence ID" value="SHE83639.1"/>
    <property type="molecule type" value="Genomic_DNA"/>
</dbReference>
<evidence type="ECO:0000256" key="1">
    <source>
        <dbReference type="SAM" id="Phobius"/>
    </source>
</evidence>
<evidence type="ECO:0000259" key="2">
    <source>
        <dbReference type="Pfam" id="PF14285"/>
    </source>
</evidence>
<protein>
    <recommendedName>
        <fullName evidence="2">DUF4367 domain-containing protein</fullName>
    </recommendedName>
</protein>
<organism evidence="3 4">
    <name type="scientific">Lactonifactor longoviformis DSM 17459</name>
    <dbReference type="NCBI Taxonomy" id="1122155"/>
    <lineage>
        <taxon>Bacteria</taxon>
        <taxon>Bacillati</taxon>
        <taxon>Bacillota</taxon>
        <taxon>Clostridia</taxon>
        <taxon>Eubacteriales</taxon>
        <taxon>Clostridiaceae</taxon>
        <taxon>Lactonifactor</taxon>
    </lineage>
</organism>
<sequence length="441" mass="50425">MKNLGEEYLREQLQQEEDHEFSQEYQKKKESLLAAAGGKTRRRWSRTAAACACAVLVLSVSLSVYAAISIYQASVDVDKDKGEANIHLERTDDTYVPPIKIYADYLPQGYQEWDDNKYSLNGEYGGTGISIVSANWQSDLTVPGASEAEDTTINGVKATVITRKGSEYSHIIYLFYEETGNVIEIMASDEIPLDEVIKVAENIRYEVVQEDDKTYQAFQKPVKDDPEVIEEQLKFGQDDIIRVGDTLPYANFQDIGESAGAGQESLTYTVKDVDILDKVPTDSLDSQYFSDPEAVGEYISEDGTLLPYQRTEVVWEDNETKTKDLGTVNMKYLWVTMEMTNTTEETIEDIGLTPRLYTYGREDSDTYRILSQDMYGIQPDQMPFYFDQSSYLQERKHFYYMNFAPSESKTIHLGFAIAEDRLQDTCLVFQENSEFTKYLFW</sequence>
<gene>
    <name evidence="3" type="ORF">SAMN02745158_01676</name>
</gene>